<proteinExistence type="predicted"/>
<keyword evidence="3" id="KW-1185">Reference proteome</keyword>
<evidence type="ECO:0000313" key="2">
    <source>
        <dbReference type="EMBL" id="QEY64549.1"/>
    </source>
</evidence>
<keyword evidence="1" id="KW-0732">Signal</keyword>
<feature type="signal peptide" evidence="1">
    <location>
        <begin position="1"/>
        <end position="18"/>
    </location>
</feature>
<feature type="chain" id="PRO_5023878643" description="Secreted protein" evidence="1">
    <location>
        <begin position="19"/>
        <end position="61"/>
    </location>
</feature>
<reference evidence="2 3" key="1">
    <citation type="submission" date="2019-08" db="EMBL/GenBank/DDBJ databases">
        <title>Whole-genome Sequencing of e-waste polymer degrading bacterium Pseudomonas sp. strain PE08.</title>
        <authorList>
            <person name="Kirdat K."/>
            <person name="Debbarma P."/>
            <person name="Narawade N."/>
            <person name="Suyal D."/>
            <person name="Thorat V."/>
            <person name="Shouche Y."/>
            <person name="Goel R."/>
            <person name="Yadav A."/>
        </authorList>
    </citation>
    <scope>NUCLEOTIDE SEQUENCE [LARGE SCALE GENOMIC DNA]</scope>
    <source>
        <strain evidence="2 3">PE08</strain>
    </source>
</reference>
<name>A0A5J6QV08_9GAMM</name>
<dbReference type="RefSeq" id="WP_151136287.1">
    <property type="nucleotide sequence ID" value="NZ_CP043311.1"/>
</dbReference>
<gene>
    <name evidence="2" type="ORF">FXN65_21705</name>
</gene>
<dbReference type="EMBL" id="CP043311">
    <property type="protein sequence ID" value="QEY64549.1"/>
    <property type="molecule type" value="Genomic_DNA"/>
</dbReference>
<accession>A0A5J6QV08</accession>
<evidence type="ECO:0000313" key="3">
    <source>
        <dbReference type="Proteomes" id="UP000327179"/>
    </source>
</evidence>
<sequence length="61" mass="6565">MRLALLTLLLTLAAPSFAAPAPFFIWQSKLDGALTCAQTTPGEGWQRLGGPFRDAGCRVPY</sequence>
<dbReference type="KEGG" id="plal:FXN65_21705"/>
<evidence type="ECO:0000256" key="1">
    <source>
        <dbReference type="SAM" id="SignalP"/>
    </source>
</evidence>
<organism evidence="2 3">
    <name type="scientific">Metapseudomonas lalkuanensis</name>
    <dbReference type="NCBI Taxonomy" id="2604832"/>
    <lineage>
        <taxon>Bacteria</taxon>
        <taxon>Pseudomonadati</taxon>
        <taxon>Pseudomonadota</taxon>
        <taxon>Gammaproteobacteria</taxon>
        <taxon>Pseudomonadales</taxon>
        <taxon>Pseudomonadaceae</taxon>
        <taxon>Metapseudomonas</taxon>
    </lineage>
</organism>
<dbReference type="Proteomes" id="UP000327179">
    <property type="component" value="Chromosome"/>
</dbReference>
<evidence type="ECO:0008006" key="4">
    <source>
        <dbReference type="Google" id="ProtNLM"/>
    </source>
</evidence>
<dbReference type="AlphaFoldDB" id="A0A5J6QV08"/>
<protein>
    <recommendedName>
        <fullName evidence="4">Secreted protein</fullName>
    </recommendedName>
</protein>